<comment type="caution">
    <text evidence="4">The sequence shown here is derived from an EMBL/GenBank/DDBJ whole genome shotgun (WGS) entry which is preliminary data.</text>
</comment>
<evidence type="ECO:0000313" key="4">
    <source>
        <dbReference type="EMBL" id="MST32082.1"/>
    </source>
</evidence>
<keyword evidence="4" id="KW-0067">ATP-binding</keyword>
<comment type="similarity">
    <text evidence="1">Belongs to the helicase family. DinG subfamily.</text>
</comment>
<organism evidence="4 5">
    <name type="scientific">Acidiferrimicrobium australe</name>
    <dbReference type="NCBI Taxonomy" id="2664430"/>
    <lineage>
        <taxon>Bacteria</taxon>
        <taxon>Bacillati</taxon>
        <taxon>Actinomycetota</taxon>
        <taxon>Acidimicrobiia</taxon>
        <taxon>Acidimicrobiales</taxon>
        <taxon>Acidimicrobiaceae</taxon>
        <taxon>Acidiferrimicrobium</taxon>
    </lineage>
</organism>
<feature type="region of interest" description="Disordered" evidence="2">
    <location>
        <begin position="311"/>
        <end position="349"/>
    </location>
</feature>
<name>A0ABW9QRZ5_9ACTN</name>
<dbReference type="InterPro" id="IPR006555">
    <property type="entry name" value="ATP-dep_Helicase_C"/>
</dbReference>
<keyword evidence="4" id="KW-0347">Helicase</keyword>
<keyword evidence="4" id="KW-0378">Hydrolase</keyword>
<dbReference type="EMBL" id="WJHE01000209">
    <property type="protein sequence ID" value="MST32082.1"/>
    <property type="molecule type" value="Genomic_DNA"/>
</dbReference>
<keyword evidence="5" id="KW-1185">Reference proteome</keyword>
<dbReference type="Gene3D" id="3.40.50.300">
    <property type="entry name" value="P-loop containing nucleotide triphosphate hydrolases"/>
    <property type="match status" value="1"/>
</dbReference>
<evidence type="ECO:0000256" key="1">
    <source>
        <dbReference type="ARBA" id="ARBA00038058"/>
    </source>
</evidence>
<dbReference type="SMART" id="SM00491">
    <property type="entry name" value="HELICc2"/>
    <property type="match status" value="1"/>
</dbReference>
<evidence type="ECO:0000259" key="3">
    <source>
        <dbReference type="SMART" id="SM00491"/>
    </source>
</evidence>
<sequence>GLRRGTDGDGGDDGARRLRAQQAALHLANDLDTILDPVEGSVAWVEGPEHTPTVRVAPLDVGEVLGRVLWSGEEAPTGILTSATVPPRLVERVGLPAGTTDELDVGSPFDYPHQALLYCAAHLPPPRDPRYEAAMLDELVALVQAAGGRTMALFTSYRAMTAASAAVAARVPWPVLTQGDLPKPALVARFAAEEQTCLFATMGFWQGVDVPGPSLSLVTIDRLPFPRPDDPLLEARRERLGRAAFELIDVPRAATLLAQGAGRLIRSSGDRGVVAVLDPRLATARYRWALVRALPPMRRTRHRAEVEQWLAPLHPPPPVPGGGGPPDYDAWTMPRGGPGSGHLTDRFGG</sequence>
<dbReference type="InterPro" id="IPR027417">
    <property type="entry name" value="P-loop_NTPase"/>
</dbReference>
<evidence type="ECO:0000313" key="5">
    <source>
        <dbReference type="Proteomes" id="UP000437736"/>
    </source>
</evidence>
<dbReference type="GO" id="GO:0004386">
    <property type="term" value="F:helicase activity"/>
    <property type="evidence" value="ECO:0007669"/>
    <property type="project" value="UniProtKB-KW"/>
</dbReference>
<dbReference type="Proteomes" id="UP000437736">
    <property type="component" value="Unassembled WGS sequence"/>
</dbReference>
<dbReference type="InterPro" id="IPR045028">
    <property type="entry name" value="DinG/Rad3-like"/>
</dbReference>
<proteinExistence type="inferred from homology"/>
<keyword evidence="4" id="KW-0547">Nucleotide-binding</keyword>
<dbReference type="PANTHER" id="PTHR11472">
    <property type="entry name" value="DNA REPAIR DEAD HELICASE RAD3/XP-D SUBFAMILY MEMBER"/>
    <property type="match status" value="1"/>
</dbReference>
<feature type="domain" description="ATP-dependent helicase C-terminal" evidence="3">
    <location>
        <begin position="157"/>
        <end position="283"/>
    </location>
</feature>
<feature type="non-terminal residue" evidence="4">
    <location>
        <position position="1"/>
    </location>
</feature>
<dbReference type="Pfam" id="PF13307">
    <property type="entry name" value="Helicase_C_2"/>
    <property type="match status" value="1"/>
</dbReference>
<protein>
    <submittedName>
        <fullName evidence="4">ATP-dependent DNA helicase</fullName>
    </submittedName>
</protein>
<dbReference type="PANTHER" id="PTHR11472:SF34">
    <property type="entry name" value="REGULATOR OF TELOMERE ELONGATION HELICASE 1"/>
    <property type="match status" value="1"/>
</dbReference>
<accession>A0ABW9QRZ5</accession>
<evidence type="ECO:0000256" key="2">
    <source>
        <dbReference type="SAM" id="MobiDB-lite"/>
    </source>
</evidence>
<reference evidence="4 5" key="1">
    <citation type="submission" date="2019-11" db="EMBL/GenBank/DDBJ databases">
        <title>Acidiferrimicrobium australis gen. nov., sp. nov., an acidophilic and obligately heterotrophic, member of the Actinobacteria that catalyses dissimilatory oxido- reduction of iron isolated from metal-rich acidic water in Chile.</title>
        <authorList>
            <person name="Gonzalez D."/>
            <person name="Huber K."/>
            <person name="Hedrich S."/>
            <person name="Rojas-Villalobos C."/>
            <person name="Quatrini R."/>
            <person name="Dinamarca M.A."/>
            <person name="Schwarz A."/>
            <person name="Canales C."/>
            <person name="Nancucheo I."/>
        </authorList>
    </citation>
    <scope>NUCLEOTIDE SEQUENCE [LARGE SCALE GENOMIC DNA]</scope>
    <source>
        <strain evidence="4 5">USS-CCA1</strain>
    </source>
</reference>
<gene>
    <name evidence="4" type="ORF">GHK86_04990</name>
</gene>